<dbReference type="PROSITE" id="PS50013">
    <property type="entry name" value="CHROMO_2"/>
    <property type="match status" value="1"/>
</dbReference>
<comment type="subcellular location">
    <subcellularLocation>
        <location evidence="1">Chromosome</location>
        <location evidence="1">Centromere</location>
    </subcellularLocation>
</comment>
<evidence type="ECO:0000256" key="8">
    <source>
        <dbReference type="ARBA" id="ARBA00023328"/>
    </source>
</evidence>
<evidence type="ECO:0000259" key="9">
    <source>
        <dbReference type="PROSITE" id="PS50013"/>
    </source>
</evidence>
<dbReference type="Gene3D" id="2.170.270.10">
    <property type="entry name" value="SET domain"/>
    <property type="match status" value="1"/>
</dbReference>
<evidence type="ECO:0000256" key="3">
    <source>
        <dbReference type="ARBA" id="ARBA00022603"/>
    </source>
</evidence>
<dbReference type="GO" id="GO:0042054">
    <property type="term" value="F:histone methyltransferase activity"/>
    <property type="evidence" value="ECO:0007669"/>
    <property type="project" value="InterPro"/>
</dbReference>
<evidence type="ECO:0000313" key="12">
    <source>
        <dbReference type="Proteomes" id="UP000036681"/>
    </source>
</evidence>
<sequence length="679" mass="76665">MSYSAYWPQSNMVPEADANFPAIYGVWRHNTDKENLIDNGVISYRLRNLTAAFLSHEGRKNISAEAVASFKKRGRRNGALQTIASHKSNKRQRFAESLLENRDEIPVGKDSAAFYDDNTTDYGMHERKKAMGERYNTRNCASFAEKCHNTSINSTSERSAKNLKKSSVISKKEVAETDSRAAFLQSDSLVVSLSPVKYIHGQNEEFVGSVSKRLDRVKSADTSDPSIVSSLRHAIEANVDRSAEVVANGCTNSCRQDLAMASKDFVMNKFVDVCELDKDSEATTAGRDISKARVGQKCAKVDNSDDEEEPDISFGYEDGMYEVEHIVAKRICKKSGRCEYYIKWVGWPYRTCTWEAASQFGEMREAKSQFNIREHALKVVMERPDRCVQKRHLRQLHSLTRWENSINAILRGEGREILYIYNDYITRNKYSPELEHFLRKVKRSNACKCGPNCGSGAECCPAREHTNFFYTKRGAIKVDFYTSAKSEKSEMIVECSDECQCDDSCPTKVVQRGRRYKVAIVRRKKCGWGVVALEDISSNSFVVEYVGEVLTVEEAASRKDNTYHFELDGSGVTKYVIDAKYYGNEAAFINHSCDPNLDAICVQIERADPSLHRIALFSNRRIARGEELTLNYFCGQDYEEHGSGKKKSSKGRQCFCGAANCMKYWPTSGADSGSEESDL</sequence>
<dbReference type="Proteomes" id="UP000036681">
    <property type="component" value="Unplaced"/>
</dbReference>
<dbReference type="InterPro" id="IPR050973">
    <property type="entry name" value="H3K9_Histone-Lys_N-MTase"/>
</dbReference>
<keyword evidence="5" id="KW-0949">S-adenosyl-L-methionine</keyword>
<dbReference type="SUPFAM" id="SSF54160">
    <property type="entry name" value="Chromo domain-like"/>
    <property type="match status" value="1"/>
</dbReference>
<evidence type="ECO:0000256" key="1">
    <source>
        <dbReference type="ARBA" id="ARBA00004584"/>
    </source>
</evidence>
<dbReference type="PANTHER" id="PTHR46223">
    <property type="entry name" value="HISTONE-LYSINE N-METHYLTRANSFERASE SUV39H"/>
    <property type="match status" value="1"/>
</dbReference>
<dbReference type="GO" id="GO:0005634">
    <property type="term" value="C:nucleus"/>
    <property type="evidence" value="ECO:0007669"/>
    <property type="project" value="InterPro"/>
</dbReference>
<dbReference type="Pfam" id="PF05033">
    <property type="entry name" value="Pre-SET"/>
    <property type="match status" value="1"/>
</dbReference>
<dbReference type="InterPro" id="IPR023780">
    <property type="entry name" value="Chromo_domain"/>
</dbReference>
<dbReference type="SUPFAM" id="SSF82199">
    <property type="entry name" value="SET domain"/>
    <property type="match status" value="1"/>
</dbReference>
<evidence type="ECO:0000256" key="5">
    <source>
        <dbReference type="ARBA" id="ARBA00022691"/>
    </source>
</evidence>
<dbReference type="GO" id="GO:0000775">
    <property type="term" value="C:chromosome, centromeric region"/>
    <property type="evidence" value="ECO:0007669"/>
    <property type="project" value="UniProtKB-SubCell"/>
</dbReference>
<feature type="domain" description="Pre-SET" evidence="11">
    <location>
        <begin position="445"/>
        <end position="513"/>
    </location>
</feature>
<dbReference type="InterPro" id="IPR007728">
    <property type="entry name" value="Pre-SET_dom"/>
</dbReference>
<feature type="domain" description="SET" evidence="10">
    <location>
        <begin position="516"/>
        <end position="633"/>
    </location>
</feature>
<keyword evidence="6" id="KW-0479">Metal-binding</keyword>
<keyword evidence="8" id="KW-0137">Centromere</keyword>
<keyword evidence="7" id="KW-0862">Zinc</keyword>
<dbReference type="GO" id="GO:0008270">
    <property type="term" value="F:zinc ion binding"/>
    <property type="evidence" value="ECO:0007669"/>
    <property type="project" value="InterPro"/>
</dbReference>
<dbReference type="Pfam" id="PF00385">
    <property type="entry name" value="Chromo"/>
    <property type="match status" value="1"/>
</dbReference>
<feature type="domain" description="Chromo" evidence="9">
    <location>
        <begin position="321"/>
        <end position="355"/>
    </location>
</feature>
<evidence type="ECO:0000259" key="10">
    <source>
        <dbReference type="PROSITE" id="PS50280"/>
    </source>
</evidence>
<keyword evidence="12" id="KW-1185">Reference proteome</keyword>
<keyword evidence="4" id="KW-0808">Transferase</keyword>
<dbReference type="CDD" id="cd00024">
    <property type="entry name" value="CD_CSD"/>
    <property type="match status" value="1"/>
</dbReference>
<accession>A0A9J2PER1</accession>
<dbReference type="SMART" id="SM00317">
    <property type="entry name" value="SET"/>
    <property type="match status" value="1"/>
</dbReference>
<evidence type="ECO:0000256" key="2">
    <source>
        <dbReference type="ARBA" id="ARBA00022454"/>
    </source>
</evidence>
<keyword evidence="3" id="KW-0489">Methyltransferase</keyword>
<dbReference type="PROSITE" id="PS50280">
    <property type="entry name" value="SET"/>
    <property type="match status" value="1"/>
</dbReference>
<evidence type="ECO:0000256" key="7">
    <source>
        <dbReference type="ARBA" id="ARBA00022833"/>
    </source>
</evidence>
<dbReference type="InterPro" id="IPR016197">
    <property type="entry name" value="Chromo-like_dom_sf"/>
</dbReference>
<keyword evidence="2" id="KW-0158">Chromosome</keyword>
<dbReference type="InterPro" id="IPR001214">
    <property type="entry name" value="SET_dom"/>
</dbReference>
<dbReference type="WBParaSite" id="ALUE_0000846001-mRNA-1">
    <property type="protein sequence ID" value="ALUE_0000846001-mRNA-1"/>
    <property type="gene ID" value="ALUE_0000846001"/>
</dbReference>
<evidence type="ECO:0000256" key="4">
    <source>
        <dbReference type="ARBA" id="ARBA00022679"/>
    </source>
</evidence>
<organism evidence="12 13">
    <name type="scientific">Ascaris lumbricoides</name>
    <name type="common">Giant roundworm</name>
    <dbReference type="NCBI Taxonomy" id="6252"/>
    <lineage>
        <taxon>Eukaryota</taxon>
        <taxon>Metazoa</taxon>
        <taxon>Ecdysozoa</taxon>
        <taxon>Nematoda</taxon>
        <taxon>Chromadorea</taxon>
        <taxon>Rhabditida</taxon>
        <taxon>Spirurina</taxon>
        <taxon>Ascaridomorpha</taxon>
        <taxon>Ascaridoidea</taxon>
        <taxon>Ascarididae</taxon>
        <taxon>Ascaris</taxon>
    </lineage>
</organism>
<dbReference type="SMART" id="SM00298">
    <property type="entry name" value="CHROMO"/>
    <property type="match status" value="1"/>
</dbReference>
<protein>
    <submittedName>
        <fullName evidence="13">Histone-lysine N-methyltransferase</fullName>
    </submittedName>
</protein>
<dbReference type="InterPro" id="IPR046341">
    <property type="entry name" value="SET_dom_sf"/>
</dbReference>
<dbReference type="InterPro" id="IPR000953">
    <property type="entry name" value="Chromo/chromo_shadow_dom"/>
</dbReference>
<dbReference type="PANTHER" id="PTHR46223:SF3">
    <property type="entry name" value="HISTONE-LYSINE N-METHYLTRANSFERASE SET-23"/>
    <property type="match status" value="1"/>
</dbReference>
<evidence type="ECO:0000256" key="6">
    <source>
        <dbReference type="ARBA" id="ARBA00022723"/>
    </source>
</evidence>
<name>A0A9J2PER1_ASCLU</name>
<dbReference type="AlphaFoldDB" id="A0A9J2PER1"/>
<reference evidence="13" key="1">
    <citation type="submission" date="2023-03" db="UniProtKB">
        <authorList>
            <consortium name="WormBaseParasite"/>
        </authorList>
    </citation>
    <scope>IDENTIFICATION</scope>
</reference>
<evidence type="ECO:0000313" key="13">
    <source>
        <dbReference type="WBParaSite" id="ALUE_0000846001-mRNA-1"/>
    </source>
</evidence>
<dbReference type="Pfam" id="PF00856">
    <property type="entry name" value="SET"/>
    <property type="match status" value="1"/>
</dbReference>
<evidence type="ECO:0000259" key="11">
    <source>
        <dbReference type="PROSITE" id="PS50867"/>
    </source>
</evidence>
<dbReference type="GO" id="GO:0032259">
    <property type="term" value="P:methylation"/>
    <property type="evidence" value="ECO:0007669"/>
    <property type="project" value="UniProtKB-KW"/>
</dbReference>
<dbReference type="PROSITE" id="PS50867">
    <property type="entry name" value="PRE_SET"/>
    <property type="match status" value="1"/>
</dbReference>
<dbReference type="Gene3D" id="2.40.50.40">
    <property type="match status" value="1"/>
</dbReference>
<proteinExistence type="predicted"/>